<keyword evidence="1" id="KW-0175">Coiled coil</keyword>
<protein>
    <submittedName>
        <fullName evidence="3">Uncharacterized protein</fullName>
    </submittedName>
</protein>
<sequence>MKFSSITLLLLPTYTAGFFFNNNLIRPPQAVATKPKVSSDEERAAAMSQYLAKAHEEKLRAVKAAEDKKMEEIRLLKEEIAALKAAKSPVVMSSSPPPGPIGELAKYQEFMKTYIVNAHKQKVDAIKAAEAALNKRWEAKMAELGFGAPSAVADPPSDMLKPKVVNELLAARNEGVKASASAGKSRWGESEVHKVKTGTELGSFVKSDAPATLSAPPRGPVIASAPGEKITETPEIIAANHGLRADGGVGGPSLAERVALGPNIGAKIVALASNAHASTITLEERLAGGVNIGARIVNKVSTGMPVPIAADDSSFFSMRNSKVLHEAEAGKSRWGPQEIERVRSLPLSSTAVAEKATVPVPPEVEAADHGLRADGGVGGPTLAERVAFGANIGAKIVAQSAPSSTSLYEKRNLHVAAAAAAGKSRWGAQEVGKLSSKTIDSVEIVNSHEDIFEQRNNKVLAESAAGKSRWGKEEISRLQMHSGSAKGFPAKINGSIVGV</sequence>
<evidence type="ECO:0000313" key="4">
    <source>
        <dbReference type="Proteomes" id="UP000198406"/>
    </source>
</evidence>
<dbReference type="AlphaFoldDB" id="A0A1Z5JHK1"/>
<name>A0A1Z5JHK1_FISSO</name>
<feature type="signal peptide" evidence="2">
    <location>
        <begin position="1"/>
        <end position="17"/>
    </location>
</feature>
<evidence type="ECO:0000313" key="3">
    <source>
        <dbReference type="EMBL" id="GAX13474.1"/>
    </source>
</evidence>
<evidence type="ECO:0000256" key="1">
    <source>
        <dbReference type="SAM" id="Coils"/>
    </source>
</evidence>
<evidence type="ECO:0000256" key="2">
    <source>
        <dbReference type="SAM" id="SignalP"/>
    </source>
</evidence>
<keyword evidence="2" id="KW-0732">Signal</keyword>
<accession>A0A1Z5JHK1</accession>
<proteinExistence type="predicted"/>
<reference evidence="3 4" key="1">
    <citation type="journal article" date="2015" name="Plant Cell">
        <title>Oil accumulation by the oleaginous diatom Fistulifera solaris as revealed by the genome and transcriptome.</title>
        <authorList>
            <person name="Tanaka T."/>
            <person name="Maeda Y."/>
            <person name="Veluchamy A."/>
            <person name="Tanaka M."/>
            <person name="Abida H."/>
            <person name="Marechal E."/>
            <person name="Bowler C."/>
            <person name="Muto M."/>
            <person name="Sunaga Y."/>
            <person name="Tanaka M."/>
            <person name="Yoshino T."/>
            <person name="Taniguchi T."/>
            <person name="Fukuda Y."/>
            <person name="Nemoto M."/>
            <person name="Matsumoto M."/>
            <person name="Wong P.S."/>
            <person name="Aburatani S."/>
            <person name="Fujibuchi W."/>
        </authorList>
    </citation>
    <scope>NUCLEOTIDE SEQUENCE [LARGE SCALE GENOMIC DNA]</scope>
    <source>
        <strain evidence="3 4">JPCC DA0580</strain>
    </source>
</reference>
<dbReference type="EMBL" id="BDSP01000067">
    <property type="protein sequence ID" value="GAX13474.1"/>
    <property type="molecule type" value="Genomic_DNA"/>
</dbReference>
<dbReference type="Proteomes" id="UP000198406">
    <property type="component" value="Unassembled WGS sequence"/>
</dbReference>
<comment type="caution">
    <text evidence="3">The sequence shown here is derived from an EMBL/GenBank/DDBJ whole genome shotgun (WGS) entry which is preliminary data.</text>
</comment>
<keyword evidence="4" id="KW-1185">Reference proteome</keyword>
<feature type="coiled-coil region" evidence="1">
    <location>
        <begin position="52"/>
        <end position="86"/>
    </location>
</feature>
<organism evidence="3 4">
    <name type="scientific">Fistulifera solaris</name>
    <name type="common">Oleaginous diatom</name>
    <dbReference type="NCBI Taxonomy" id="1519565"/>
    <lineage>
        <taxon>Eukaryota</taxon>
        <taxon>Sar</taxon>
        <taxon>Stramenopiles</taxon>
        <taxon>Ochrophyta</taxon>
        <taxon>Bacillariophyta</taxon>
        <taxon>Bacillariophyceae</taxon>
        <taxon>Bacillariophycidae</taxon>
        <taxon>Naviculales</taxon>
        <taxon>Naviculaceae</taxon>
        <taxon>Fistulifera</taxon>
    </lineage>
</organism>
<feature type="chain" id="PRO_5012102655" evidence="2">
    <location>
        <begin position="18"/>
        <end position="499"/>
    </location>
</feature>
<gene>
    <name evidence="3" type="ORF">FisN_36Lh025</name>
</gene>
<dbReference type="OrthoDB" id="202237at2759"/>
<dbReference type="InParanoid" id="A0A1Z5JHK1"/>